<keyword evidence="5" id="KW-1185">Reference proteome</keyword>
<proteinExistence type="inferred from homology"/>
<dbReference type="InterPro" id="IPR036658">
    <property type="entry name" value="CPI-17_sf"/>
</dbReference>
<feature type="region of interest" description="Disordered" evidence="4">
    <location>
        <begin position="1"/>
        <end position="33"/>
    </location>
</feature>
<dbReference type="GeneID" id="116953842"/>
<keyword evidence="3" id="KW-0650">Protein phosphatase inhibitor</keyword>
<comment type="similarity">
    <text evidence="1">Belongs to the PP1 inhibitor family.</text>
</comment>
<evidence type="ECO:0000256" key="4">
    <source>
        <dbReference type="SAM" id="MobiDB-lite"/>
    </source>
</evidence>
<dbReference type="PANTHER" id="PTHR16188:SF13">
    <property type="entry name" value="PROTEIN PHOSPHATASE 1 REGULATORY SUBUNIT 14D"/>
    <property type="match status" value="1"/>
</dbReference>
<gene>
    <name evidence="6" type="primary">LOC116953842</name>
</gene>
<reference evidence="6" key="1">
    <citation type="submission" date="2025-08" db="UniProtKB">
        <authorList>
            <consortium name="RefSeq"/>
        </authorList>
    </citation>
    <scope>IDENTIFICATION</scope>
    <source>
        <tissue evidence="6">Sperm</tissue>
    </source>
</reference>
<protein>
    <submittedName>
        <fullName evidence="6">Protein phosphatase 1 regulatory subunit 14C-like isoform X1</fullName>
    </submittedName>
</protein>
<dbReference type="SUPFAM" id="SSF81790">
    <property type="entry name" value="Myosin phosphatase inhibitor 17kDa protein, CPI-17"/>
    <property type="match status" value="1"/>
</dbReference>
<evidence type="ECO:0000256" key="2">
    <source>
        <dbReference type="ARBA" id="ARBA00022553"/>
    </source>
</evidence>
<evidence type="ECO:0000256" key="1">
    <source>
        <dbReference type="ARBA" id="ARBA00005483"/>
    </source>
</evidence>
<dbReference type="GO" id="GO:0005737">
    <property type="term" value="C:cytoplasm"/>
    <property type="evidence" value="ECO:0007669"/>
    <property type="project" value="InterPro"/>
</dbReference>
<accession>A0AAJ7U528</accession>
<sequence length="127" mass="14482">MASGGTDTDTGPGRVLFEAAGPQQEAHPEQRRPWKVTVKYDRKELQKRLELEEWMEAQLGQLFPGGEADVPDLEIDVEELLELDEDEDKAKKLRVILQGCSKNPEGFIRELLQRLKSVRKLSTPQKK</sequence>
<dbReference type="InterPro" id="IPR008025">
    <property type="entry name" value="CPI-17"/>
</dbReference>
<evidence type="ECO:0000313" key="6">
    <source>
        <dbReference type="RefSeq" id="XP_032829991.1"/>
    </source>
</evidence>
<keyword evidence="2" id="KW-0597">Phosphoprotein</keyword>
<dbReference type="Gene3D" id="1.10.150.220">
    <property type="entry name" value="CPI-17"/>
    <property type="match status" value="1"/>
</dbReference>
<dbReference type="PANTHER" id="PTHR16188">
    <property type="entry name" value="PROTEIN PHOSPHATASE 1 INHIBITOR POTENTIATED BY PROTEIN KINASE C"/>
    <property type="match status" value="1"/>
</dbReference>
<dbReference type="Proteomes" id="UP001318040">
    <property type="component" value="Chromosome 53"/>
</dbReference>
<dbReference type="RefSeq" id="XP_032829991.1">
    <property type="nucleotide sequence ID" value="XM_032974100.1"/>
</dbReference>
<dbReference type="GO" id="GO:0004865">
    <property type="term" value="F:protein serine/threonine phosphatase inhibitor activity"/>
    <property type="evidence" value="ECO:0007669"/>
    <property type="project" value="TreeGrafter"/>
</dbReference>
<organism evidence="5 6">
    <name type="scientific">Petromyzon marinus</name>
    <name type="common">Sea lamprey</name>
    <dbReference type="NCBI Taxonomy" id="7757"/>
    <lineage>
        <taxon>Eukaryota</taxon>
        <taxon>Metazoa</taxon>
        <taxon>Chordata</taxon>
        <taxon>Craniata</taxon>
        <taxon>Vertebrata</taxon>
        <taxon>Cyclostomata</taxon>
        <taxon>Hyperoartia</taxon>
        <taxon>Petromyzontiformes</taxon>
        <taxon>Petromyzontidae</taxon>
        <taxon>Petromyzon</taxon>
    </lineage>
</organism>
<dbReference type="Pfam" id="PF05361">
    <property type="entry name" value="PP1_inhibitor"/>
    <property type="match status" value="1"/>
</dbReference>
<evidence type="ECO:0000256" key="3">
    <source>
        <dbReference type="ARBA" id="ARBA00023272"/>
    </source>
</evidence>
<evidence type="ECO:0000313" key="5">
    <source>
        <dbReference type="Proteomes" id="UP001318040"/>
    </source>
</evidence>
<dbReference type="KEGG" id="pmrn:116953842"/>
<name>A0AAJ7U528_PETMA</name>
<dbReference type="AlphaFoldDB" id="A0AAJ7U528"/>